<evidence type="ECO:0000313" key="2">
    <source>
        <dbReference type="EMBL" id="KAF9759837.1"/>
    </source>
</evidence>
<name>A0A0B7JWX0_BIOOC</name>
<organism evidence="1">
    <name type="scientific">Bionectria ochroleuca</name>
    <name type="common">Gliocladium roseum</name>
    <dbReference type="NCBI Taxonomy" id="29856"/>
    <lineage>
        <taxon>Eukaryota</taxon>
        <taxon>Fungi</taxon>
        <taxon>Dikarya</taxon>
        <taxon>Ascomycota</taxon>
        <taxon>Pezizomycotina</taxon>
        <taxon>Sordariomycetes</taxon>
        <taxon>Hypocreomycetidae</taxon>
        <taxon>Hypocreales</taxon>
        <taxon>Bionectriaceae</taxon>
        <taxon>Clonostachys</taxon>
    </lineage>
</organism>
<gene>
    <name evidence="1" type="ORF">BN869_000005556_1</name>
    <name evidence="2" type="ORF">IM811_001531</name>
</gene>
<dbReference type="Proteomes" id="UP000616885">
    <property type="component" value="Unassembled WGS sequence"/>
</dbReference>
<reference evidence="1" key="1">
    <citation type="submission" date="2015-01" db="EMBL/GenBank/DDBJ databases">
        <authorList>
            <person name="Durling Mikael"/>
        </authorList>
    </citation>
    <scope>NUCLEOTIDE SEQUENCE</scope>
</reference>
<proteinExistence type="predicted"/>
<protein>
    <submittedName>
        <fullName evidence="1">Uncharacterized protein</fullName>
    </submittedName>
</protein>
<sequence>MSLAPYPMRRASLSQALIDMPKPYQGEPQRYRLTANQPIPPPRKRMSFWFRTRWVRTLSRPVHRDTVNLLHAEVKPPPLVVRLPLRMLRFLPKAATIWAQKHFPEWFLPSTLIVKCRKRSDPEHVNWLPADHEPPYISKFDTEIMTYNQLKDLQGITIPKFLGRTICRGKHAMLLQDVPGAYLSNPDGATLTYDEMRDLLERCYYELAEFSAVQTNPSTRNFVLSPDRQRLMMVDLEHMAMDHPDLILLDFDAICAQGGVTRTYVGLQRFYRKEGYLEPA</sequence>
<accession>A0A0B7JWX0</accession>
<reference evidence="2" key="2">
    <citation type="submission" date="2020-10" db="EMBL/GenBank/DDBJ databases">
        <title>High-Quality Genome Resource of Clonostachys rosea strain S41 by Oxford Nanopore Long-Read Sequencing.</title>
        <authorList>
            <person name="Wang H."/>
        </authorList>
    </citation>
    <scope>NUCLEOTIDE SEQUENCE</scope>
    <source>
        <strain evidence="2">S41</strain>
    </source>
</reference>
<dbReference type="EMBL" id="CDPU01000014">
    <property type="protein sequence ID" value="CEO49499.1"/>
    <property type="molecule type" value="Genomic_DNA"/>
</dbReference>
<evidence type="ECO:0000313" key="1">
    <source>
        <dbReference type="EMBL" id="CEO49499.1"/>
    </source>
</evidence>
<dbReference type="EMBL" id="JADCTT010000001">
    <property type="protein sequence ID" value="KAF9759837.1"/>
    <property type="molecule type" value="Genomic_DNA"/>
</dbReference>
<dbReference type="AlphaFoldDB" id="A0A0B7JWX0"/>